<reference evidence="2 3" key="1">
    <citation type="journal article" date="2024" name="Nat. Commun.">
        <title>Phylogenomics reveals the evolutionary origins of lichenization in chlorophyte algae.</title>
        <authorList>
            <person name="Puginier C."/>
            <person name="Libourel C."/>
            <person name="Otte J."/>
            <person name="Skaloud P."/>
            <person name="Haon M."/>
            <person name="Grisel S."/>
            <person name="Petersen M."/>
            <person name="Berrin J.G."/>
            <person name="Delaux P.M."/>
            <person name="Dal Grande F."/>
            <person name="Keller J."/>
        </authorList>
    </citation>
    <scope>NUCLEOTIDE SEQUENCE [LARGE SCALE GENOMIC DNA]</scope>
    <source>
        <strain evidence="2 3">SAG 2523</strain>
    </source>
</reference>
<accession>A0AAW1TFI4</accession>
<evidence type="ECO:0000313" key="3">
    <source>
        <dbReference type="Proteomes" id="UP001485043"/>
    </source>
</evidence>
<dbReference type="AlphaFoldDB" id="A0AAW1TFI4"/>
<name>A0AAW1TFI4_9CHLO</name>
<keyword evidence="3" id="KW-1185">Reference proteome</keyword>
<feature type="region of interest" description="Disordered" evidence="1">
    <location>
        <begin position="67"/>
        <end position="90"/>
    </location>
</feature>
<evidence type="ECO:0000313" key="2">
    <source>
        <dbReference type="EMBL" id="KAK9867317.1"/>
    </source>
</evidence>
<organism evidence="2 3">
    <name type="scientific">Apatococcus fuscideae</name>
    <dbReference type="NCBI Taxonomy" id="2026836"/>
    <lineage>
        <taxon>Eukaryota</taxon>
        <taxon>Viridiplantae</taxon>
        <taxon>Chlorophyta</taxon>
        <taxon>core chlorophytes</taxon>
        <taxon>Trebouxiophyceae</taxon>
        <taxon>Chlorellales</taxon>
        <taxon>Chlorellaceae</taxon>
        <taxon>Apatococcus</taxon>
    </lineage>
</organism>
<evidence type="ECO:0000256" key="1">
    <source>
        <dbReference type="SAM" id="MobiDB-lite"/>
    </source>
</evidence>
<gene>
    <name evidence="2" type="ORF">WJX84_003263</name>
</gene>
<proteinExistence type="predicted"/>
<sequence length="90" mass="10012">MDKPKWIECKSAVICSRRERMAYTSQEMNALLKDSWWLEANRCTPDGVAFELDAALEAAGARKRPALSQANMGGDETETTLFNQAGFLTP</sequence>
<comment type="caution">
    <text evidence="2">The sequence shown here is derived from an EMBL/GenBank/DDBJ whole genome shotgun (WGS) entry which is preliminary data.</text>
</comment>
<dbReference type="EMBL" id="JALJOV010000094">
    <property type="protein sequence ID" value="KAK9867317.1"/>
    <property type="molecule type" value="Genomic_DNA"/>
</dbReference>
<protein>
    <submittedName>
        <fullName evidence="2">Uncharacterized protein</fullName>
    </submittedName>
</protein>
<dbReference type="Proteomes" id="UP001485043">
    <property type="component" value="Unassembled WGS sequence"/>
</dbReference>